<protein>
    <submittedName>
        <fullName evidence="2">Uncharacterized protein</fullName>
    </submittedName>
</protein>
<feature type="region of interest" description="Disordered" evidence="1">
    <location>
        <begin position="24"/>
        <end position="103"/>
    </location>
</feature>
<name>A0A5P1EHS7_ASPOF</name>
<evidence type="ECO:0000313" key="2">
    <source>
        <dbReference type="EMBL" id="ONK65488.1"/>
    </source>
</evidence>
<feature type="compositionally biased region" description="Low complexity" evidence="1">
    <location>
        <begin position="51"/>
        <end position="60"/>
    </location>
</feature>
<dbReference type="Gramene" id="ONK65488">
    <property type="protein sequence ID" value="ONK65488"/>
    <property type="gene ID" value="A4U43_C07F37620"/>
</dbReference>
<accession>A0A5P1EHS7</accession>
<dbReference type="AlphaFoldDB" id="A0A5P1EHS7"/>
<evidence type="ECO:0000256" key="1">
    <source>
        <dbReference type="SAM" id="MobiDB-lite"/>
    </source>
</evidence>
<keyword evidence="3" id="KW-1185">Reference proteome</keyword>
<dbReference type="Proteomes" id="UP000243459">
    <property type="component" value="Chromosome 7"/>
</dbReference>
<evidence type="ECO:0000313" key="3">
    <source>
        <dbReference type="Proteomes" id="UP000243459"/>
    </source>
</evidence>
<dbReference type="EMBL" id="CM007387">
    <property type="protein sequence ID" value="ONK65488.1"/>
    <property type="molecule type" value="Genomic_DNA"/>
</dbReference>
<feature type="compositionally biased region" description="Low complexity" evidence="1">
    <location>
        <begin position="24"/>
        <end position="34"/>
    </location>
</feature>
<organism evidence="2 3">
    <name type="scientific">Asparagus officinalis</name>
    <name type="common">Garden asparagus</name>
    <dbReference type="NCBI Taxonomy" id="4686"/>
    <lineage>
        <taxon>Eukaryota</taxon>
        <taxon>Viridiplantae</taxon>
        <taxon>Streptophyta</taxon>
        <taxon>Embryophyta</taxon>
        <taxon>Tracheophyta</taxon>
        <taxon>Spermatophyta</taxon>
        <taxon>Magnoliopsida</taxon>
        <taxon>Liliopsida</taxon>
        <taxon>Asparagales</taxon>
        <taxon>Asparagaceae</taxon>
        <taxon>Asparagoideae</taxon>
        <taxon>Asparagus</taxon>
    </lineage>
</organism>
<reference evidence="3" key="1">
    <citation type="journal article" date="2017" name="Nat. Commun.">
        <title>The asparagus genome sheds light on the origin and evolution of a young Y chromosome.</title>
        <authorList>
            <person name="Harkess A."/>
            <person name="Zhou J."/>
            <person name="Xu C."/>
            <person name="Bowers J.E."/>
            <person name="Van der Hulst R."/>
            <person name="Ayyampalayam S."/>
            <person name="Mercati F."/>
            <person name="Riccardi P."/>
            <person name="McKain M.R."/>
            <person name="Kakrana A."/>
            <person name="Tang H."/>
            <person name="Ray J."/>
            <person name="Groenendijk J."/>
            <person name="Arikit S."/>
            <person name="Mathioni S.M."/>
            <person name="Nakano M."/>
            <person name="Shan H."/>
            <person name="Telgmann-Rauber A."/>
            <person name="Kanno A."/>
            <person name="Yue Z."/>
            <person name="Chen H."/>
            <person name="Li W."/>
            <person name="Chen Y."/>
            <person name="Xu X."/>
            <person name="Zhang Y."/>
            <person name="Luo S."/>
            <person name="Chen H."/>
            <person name="Gao J."/>
            <person name="Mao Z."/>
            <person name="Pires J.C."/>
            <person name="Luo M."/>
            <person name="Kudrna D."/>
            <person name="Wing R.A."/>
            <person name="Meyers B.C."/>
            <person name="Yi K."/>
            <person name="Kong H."/>
            <person name="Lavrijsen P."/>
            <person name="Sunseri F."/>
            <person name="Falavigna A."/>
            <person name="Ye Y."/>
            <person name="Leebens-Mack J.H."/>
            <person name="Chen G."/>
        </authorList>
    </citation>
    <scope>NUCLEOTIDE SEQUENCE [LARGE SCALE GENOMIC DNA]</scope>
    <source>
        <strain evidence="3">cv. DH0086</strain>
    </source>
</reference>
<proteinExistence type="predicted"/>
<gene>
    <name evidence="2" type="ORF">A4U43_C07F37620</name>
</gene>
<sequence>MVNSNPKTTKPSRIRPETPLLLLSVSPPLSSTSPWVEPQSRIPDLPPPSSPTATPTAVAVEDSSPFISSLPLDGVPCSPTPSPRPLLHRDTPPASFPPRRPPHPDPVSAHLPNTVAHIVVSRAKGTILDDVSPGTACRDIASGPLAGVYPQRGEEGRGRPWWGSFAALLEVWGAE</sequence>